<dbReference type="OrthoDB" id="9806939at2"/>
<evidence type="ECO:0000259" key="5">
    <source>
        <dbReference type="Pfam" id="PF25919"/>
    </source>
</evidence>
<evidence type="ECO:0000259" key="7">
    <source>
        <dbReference type="Pfam" id="PF25967"/>
    </source>
</evidence>
<feature type="domain" description="Heavy metal binding" evidence="4">
    <location>
        <begin position="34"/>
        <end position="60"/>
    </location>
</feature>
<dbReference type="EMBL" id="VKKY01000001">
    <property type="protein sequence ID" value="KAA3440276.1"/>
    <property type="molecule type" value="Genomic_DNA"/>
</dbReference>
<accession>A0A5B6TJW6</accession>
<proteinExistence type="inferred from homology"/>
<feature type="chain" id="PRO_5023136924" evidence="3">
    <location>
        <begin position="22"/>
        <end position="438"/>
    </location>
</feature>
<feature type="domain" description="Multidrug resistance protein MdtA-like C-terminal permuted SH3" evidence="7">
    <location>
        <begin position="359"/>
        <end position="417"/>
    </location>
</feature>
<reference evidence="8 9" key="1">
    <citation type="submission" date="2019-07" db="EMBL/GenBank/DDBJ databases">
        <title>Rufibacter sp. nov., isolated from lake sediment.</title>
        <authorList>
            <person name="Qu J.-H."/>
        </authorList>
    </citation>
    <scope>NUCLEOTIDE SEQUENCE [LARGE SCALE GENOMIC DNA]</scope>
    <source>
        <strain evidence="8 9">NBS58-1</strain>
    </source>
</reference>
<dbReference type="GO" id="GO:0022857">
    <property type="term" value="F:transmembrane transporter activity"/>
    <property type="evidence" value="ECO:0007669"/>
    <property type="project" value="InterPro"/>
</dbReference>
<dbReference type="InterPro" id="IPR045800">
    <property type="entry name" value="HMBD"/>
</dbReference>
<dbReference type="SUPFAM" id="SSF111369">
    <property type="entry name" value="HlyD-like secretion proteins"/>
    <property type="match status" value="1"/>
</dbReference>
<dbReference type="PROSITE" id="PS51257">
    <property type="entry name" value="PROKAR_LIPOPROTEIN"/>
    <property type="match status" value="1"/>
</dbReference>
<feature type="domain" description="Heavy metal binding" evidence="4">
    <location>
        <begin position="73"/>
        <end position="98"/>
    </location>
</feature>
<feature type="domain" description="CusB-like barrel-sandwich hybrid" evidence="5">
    <location>
        <begin position="152"/>
        <end position="274"/>
    </location>
</feature>
<dbReference type="GO" id="GO:0060003">
    <property type="term" value="P:copper ion export"/>
    <property type="evidence" value="ECO:0007669"/>
    <property type="project" value="TreeGrafter"/>
</dbReference>
<evidence type="ECO:0000259" key="4">
    <source>
        <dbReference type="Pfam" id="PF19335"/>
    </source>
</evidence>
<dbReference type="PANTHER" id="PTHR30097:SF15">
    <property type="entry name" value="CATION EFFLUX SYSTEM PROTEIN CUSB"/>
    <property type="match status" value="1"/>
</dbReference>
<dbReference type="RefSeq" id="WP_149089912.1">
    <property type="nucleotide sequence ID" value="NZ_VKKY01000001.1"/>
</dbReference>
<dbReference type="GO" id="GO:0015679">
    <property type="term" value="P:plasma membrane copper ion transport"/>
    <property type="evidence" value="ECO:0007669"/>
    <property type="project" value="TreeGrafter"/>
</dbReference>
<dbReference type="GO" id="GO:0046914">
    <property type="term" value="F:transition metal ion binding"/>
    <property type="evidence" value="ECO:0007669"/>
    <property type="project" value="TreeGrafter"/>
</dbReference>
<dbReference type="Proteomes" id="UP000324133">
    <property type="component" value="Unassembled WGS sequence"/>
</dbReference>
<protein>
    <submittedName>
        <fullName evidence="8">Efflux RND transporter periplasmic adaptor subunit</fullName>
    </submittedName>
</protein>
<dbReference type="Gene3D" id="2.40.420.20">
    <property type="match status" value="1"/>
</dbReference>
<dbReference type="InterPro" id="IPR058790">
    <property type="entry name" value="BSH_CusB"/>
</dbReference>
<dbReference type="GO" id="GO:0016020">
    <property type="term" value="C:membrane"/>
    <property type="evidence" value="ECO:0007669"/>
    <property type="project" value="InterPro"/>
</dbReference>
<comment type="caution">
    <text evidence="8">The sequence shown here is derived from an EMBL/GenBank/DDBJ whole genome shotgun (WGS) entry which is preliminary data.</text>
</comment>
<dbReference type="NCBIfam" id="TIGR01730">
    <property type="entry name" value="RND_mfp"/>
    <property type="match status" value="1"/>
</dbReference>
<evidence type="ECO:0000313" key="8">
    <source>
        <dbReference type="EMBL" id="KAA3440276.1"/>
    </source>
</evidence>
<dbReference type="Pfam" id="PF25954">
    <property type="entry name" value="Beta-barrel_RND_2"/>
    <property type="match status" value="1"/>
</dbReference>
<dbReference type="AlphaFoldDB" id="A0A5B6TJW6"/>
<gene>
    <name evidence="8" type="ORF">FOA19_06365</name>
</gene>
<dbReference type="PANTHER" id="PTHR30097">
    <property type="entry name" value="CATION EFFLUX SYSTEM PROTEIN CUSB"/>
    <property type="match status" value="1"/>
</dbReference>
<keyword evidence="9" id="KW-1185">Reference proteome</keyword>
<dbReference type="Pfam" id="PF25967">
    <property type="entry name" value="RND-MFP_C"/>
    <property type="match status" value="1"/>
</dbReference>
<dbReference type="GO" id="GO:0030288">
    <property type="term" value="C:outer membrane-bounded periplasmic space"/>
    <property type="evidence" value="ECO:0007669"/>
    <property type="project" value="TreeGrafter"/>
</dbReference>
<name>A0A5B6TJW6_9BACT</name>
<evidence type="ECO:0000313" key="9">
    <source>
        <dbReference type="Proteomes" id="UP000324133"/>
    </source>
</evidence>
<keyword evidence="2" id="KW-0813">Transport</keyword>
<dbReference type="InterPro" id="IPR006143">
    <property type="entry name" value="RND_pump_MFP"/>
</dbReference>
<evidence type="ECO:0000256" key="2">
    <source>
        <dbReference type="ARBA" id="ARBA00022448"/>
    </source>
</evidence>
<dbReference type="Pfam" id="PF25919">
    <property type="entry name" value="BSH_CusB"/>
    <property type="match status" value="1"/>
</dbReference>
<sequence length="438" mass="47446">MRTLKNLLLMLLAVLVVACTAKDEHQHAEAGTTYTCPMHPQIVEDEPGSCPVCGMDLVPVQKQKTEAKTARSYTCPMHPQIVQDKQGSCPICGMDLIPTQSQENGSETGSIMLSDNQIQLGNITTRPARLGQVGSNTVLTGRLVVDQTQADLISSRTAGRIERLYVKETGQPIRKGQPLYDLYSETLLTLEQEYLLALDQVQAFPGEKQFASILSAAKRKLQLTGLTNAQINRIGRTRKFDSRITFVAPTSGTVTEISAAEGMYVAEGSPLYRLSRFGSIWAEAELYAQEANQLKVGTQVEVSVAGTTAPIKTKISFINPEFRQNSQVVVARATLPNPQGRLIPGTQATISLPAVANEALTLPLDAVIRDSKGAHVWVQIGKNTFAPKTVTLGEESANQVAILSGLTQKDTVVVTGAYLLYSEYVLKKGSDPMAGHNH</sequence>
<evidence type="ECO:0000256" key="1">
    <source>
        <dbReference type="ARBA" id="ARBA00009477"/>
    </source>
</evidence>
<dbReference type="InterPro" id="IPR058792">
    <property type="entry name" value="Beta-barrel_RND_2"/>
</dbReference>
<feature type="signal peptide" evidence="3">
    <location>
        <begin position="1"/>
        <end position="21"/>
    </location>
</feature>
<keyword evidence="3" id="KW-0732">Signal</keyword>
<organism evidence="8 9">
    <name type="scientific">Rufibacter hautae</name>
    <dbReference type="NCBI Taxonomy" id="2595005"/>
    <lineage>
        <taxon>Bacteria</taxon>
        <taxon>Pseudomonadati</taxon>
        <taxon>Bacteroidota</taxon>
        <taxon>Cytophagia</taxon>
        <taxon>Cytophagales</taxon>
        <taxon>Hymenobacteraceae</taxon>
        <taxon>Rufibacter</taxon>
    </lineage>
</organism>
<dbReference type="InterPro" id="IPR058627">
    <property type="entry name" value="MdtA-like_C"/>
</dbReference>
<evidence type="ECO:0000259" key="6">
    <source>
        <dbReference type="Pfam" id="PF25954"/>
    </source>
</evidence>
<dbReference type="Pfam" id="PF19335">
    <property type="entry name" value="HMBD"/>
    <property type="match status" value="2"/>
</dbReference>
<dbReference type="InterPro" id="IPR051909">
    <property type="entry name" value="MFP_Cation_Efflux"/>
</dbReference>
<dbReference type="Gene3D" id="2.40.30.170">
    <property type="match status" value="1"/>
</dbReference>
<comment type="similarity">
    <text evidence="1">Belongs to the membrane fusion protein (MFP) (TC 8.A.1) family.</text>
</comment>
<feature type="domain" description="CusB-like beta-barrel" evidence="6">
    <location>
        <begin position="279"/>
        <end position="352"/>
    </location>
</feature>
<evidence type="ECO:0000256" key="3">
    <source>
        <dbReference type="SAM" id="SignalP"/>
    </source>
</evidence>